<reference evidence="2 3" key="1">
    <citation type="submission" date="2021-06" db="EMBL/GenBank/DDBJ databases">
        <authorList>
            <person name="Kallberg Y."/>
            <person name="Tangrot J."/>
            <person name="Rosling A."/>
        </authorList>
    </citation>
    <scope>NUCLEOTIDE SEQUENCE [LARGE SCALE GENOMIC DNA]</scope>
    <source>
        <strain evidence="2 3">120-4 pot B 10/14</strain>
    </source>
</reference>
<organism evidence="2 3">
    <name type="scientific">Gigaspora margarita</name>
    <dbReference type="NCBI Taxonomy" id="4874"/>
    <lineage>
        <taxon>Eukaryota</taxon>
        <taxon>Fungi</taxon>
        <taxon>Fungi incertae sedis</taxon>
        <taxon>Mucoromycota</taxon>
        <taxon>Glomeromycotina</taxon>
        <taxon>Glomeromycetes</taxon>
        <taxon>Diversisporales</taxon>
        <taxon>Gigasporaceae</taxon>
        <taxon>Gigaspora</taxon>
    </lineage>
</organism>
<gene>
    <name evidence="2" type="ORF">GMARGA_LOCUS30998</name>
</gene>
<evidence type="ECO:0000256" key="1">
    <source>
        <dbReference type="SAM" id="MobiDB-lite"/>
    </source>
</evidence>
<name>A0ABN7WH69_GIGMA</name>
<feature type="non-terminal residue" evidence="2">
    <location>
        <position position="167"/>
    </location>
</feature>
<feature type="non-terminal residue" evidence="2">
    <location>
        <position position="1"/>
    </location>
</feature>
<protein>
    <submittedName>
        <fullName evidence="2">16355_t:CDS:1</fullName>
    </submittedName>
</protein>
<accession>A0ABN7WH69</accession>
<sequence>QQLKRARSGSAKGKKAKWFVEIERQTLQNSFSRLVKDKFQLDSNDQQTVHPPLFKLNKNKQSKDWIIFKNQRSGSWKLERIEKKKERKLLVEHWLERKKNSGKYLAVRYMHYALNKKGKKNNCITKIKQENIEIKKALKVKVSDRTEKRNKSKSTGQDKRLKENRNE</sequence>
<evidence type="ECO:0000313" key="3">
    <source>
        <dbReference type="Proteomes" id="UP000789901"/>
    </source>
</evidence>
<feature type="compositionally biased region" description="Basic and acidic residues" evidence="1">
    <location>
        <begin position="156"/>
        <end position="167"/>
    </location>
</feature>
<dbReference type="EMBL" id="CAJVQB010045100">
    <property type="protein sequence ID" value="CAG8832319.1"/>
    <property type="molecule type" value="Genomic_DNA"/>
</dbReference>
<proteinExistence type="predicted"/>
<comment type="caution">
    <text evidence="2">The sequence shown here is derived from an EMBL/GenBank/DDBJ whole genome shotgun (WGS) entry which is preliminary data.</text>
</comment>
<dbReference type="Proteomes" id="UP000789901">
    <property type="component" value="Unassembled WGS sequence"/>
</dbReference>
<evidence type="ECO:0000313" key="2">
    <source>
        <dbReference type="EMBL" id="CAG8832319.1"/>
    </source>
</evidence>
<feature type="region of interest" description="Disordered" evidence="1">
    <location>
        <begin position="141"/>
        <end position="167"/>
    </location>
</feature>
<keyword evidence="3" id="KW-1185">Reference proteome</keyword>